<proteinExistence type="predicted"/>
<evidence type="ECO:0000256" key="2">
    <source>
        <dbReference type="ARBA" id="ARBA00022692"/>
    </source>
</evidence>
<feature type="domain" description="TonB C-terminal" evidence="6">
    <location>
        <begin position="232"/>
        <end position="318"/>
    </location>
</feature>
<evidence type="ECO:0000256" key="3">
    <source>
        <dbReference type="ARBA" id="ARBA00022989"/>
    </source>
</evidence>
<evidence type="ECO:0000256" key="1">
    <source>
        <dbReference type="ARBA" id="ARBA00004167"/>
    </source>
</evidence>
<dbReference type="SUPFAM" id="SSF74653">
    <property type="entry name" value="TolA/TonB C-terminal domain"/>
    <property type="match status" value="1"/>
</dbReference>
<name>A0A6I6IQT3_9RHOB</name>
<dbReference type="EMBL" id="CP034348">
    <property type="protein sequence ID" value="QGX97596.1"/>
    <property type="molecule type" value="Genomic_DNA"/>
</dbReference>
<dbReference type="Proteomes" id="UP000428330">
    <property type="component" value="Chromosome"/>
</dbReference>
<dbReference type="Pfam" id="PF13103">
    <property type="entry name" value="TonB_2"/>
    <property type="match status" value="1"/>
</dbReference>
<feature type="compositionally biased region" description="Polar residues" evidence="5">
    <location>
        <begin position="210"/>
        <end position="235"/>
    </location>
</feature>
<keyword evidence="4" id="KW-0472">Membrane</keyword>
<feature type="region of interest" description="Disordered" evidence="5">
    <location>
        <begin position="103"/>
        <end position="128"/>
    </location>
</feature>
<keyword evidence="3" id="KW-1133">Transmembrane helix</keyword>
<evidence type="ECO:0000259" key="6">
    <source>
        <dbReference type="PROSITE" id="PS52015"/>
    </source>
</evidence>
<feature type="region of interest" description="Disordered" evidence="5">
    <location>
        <begin position="297"/>
        <end position="318"/>
    </location>
</feature>
<dbReference type="KEGG" id="rom:EI983_04595"/>
<dbReference type="OrthoDB" id="7930032at2"/>
<keyword evidence="2" id="KW-0812">Transmembrane</keyword>
<dbReference type="GO" id="GO:0055085">
    <property type="term" value="P:transmembrane transport"/>
    <property type="evidence" value="ECO:0007669"/>
    <property type="project" value="InterPro"/>
</dbReference>
<keyword evidence="8" id="KW-1185">Reference proteome</keyword>
<dbReference type="InterPro" id="IPR006260">
    <property type="entry name" value="TonB/TolA_C"/>
</dbReference>
<dbReference type="Gene3D" id="3.30.1150.10">
    <property type="match status" value="1"/>
</dbReference>
<reference evidence="8" key="1">
    <citation type="submission" date="2018-12" db="EMBL/GenBank/DDBJ databases">
        <title>Complete genome sequence of Roseovarius sp. MME-070.</title>
        <authorList>
            <person name="Nam Y.-D."/>
            <person name="Kang J."/>
            <person name="Chung W.-H."/>
            <person name="Park Y.S."/>
        </authorList>
    </citation>
    <scope>NUCLEOTIDE SEQUENCE [LARGE SCALE GENOMIC DNA]</scope>
    <source>
        <strain evidence="8">MME-070</strain>
    </source>
</reference>
<protein>
    <submittedName>
        <fullName evidence="7">TonB family protein</fullName>
    </submittedName>
</protein>
<evidence type="ECO:0000256" key="4">
    <source>
        <dbReference type="ARBA" id="ARBA00023136"/>
    </source>
</evidence>
<feature type="region of interest" description="Disordered" evidence="5">
    <location>
        <begin position="148"/>
        <end position="239"/>
    </location>
</feature>
<dbReference type="InterPro" id="IPR037682">
    <property type="entry name" value="TonB_C"/>
</dbReference>
<evidence type="ECO:0000313" key="8">
    <source>
        <dbReference type="Proteomes" id="UP000428330"/>
    </source>
</evidence>
<evidence type="ECO:0000256" key="5">
    <source>
        <dbReference type="SAM" id="MobiDB-lite"/>
    </source>
</evidence>
<organism evidence="7 8">
    <name type="scientific">Roseovarius faecimaris</name>
    <dbReference type="NCBI Taxonomy" id="2494550"/>
    <lineage>
        <taxon>Bacteria</taxon>
        <taxon>Pseudomonadati</taxon>
        <taxon>Pseudomonadota</taxon>
        <taxon>Alphaproteobacteria</taxon>
        <taxon>Rhodobacterales</taxon>
        <taxon>Roseobacteraceae</taxon>
        <taxon>Roseovarius</taxon>
    </lineage>
</organism>
<dbReference type="GO" id="GO:0016020">
    <property type="term" value="C:membrane"/>
    <property type="evidence" value="ECO:0007669"/>
    <property type="project" value="UniProtKB-SubCell"/>
</dbReference>
<evidence type="ECO:0000313" key="7">
    <source>
        <dbReference type="EMBL" id="QGX97596.1"/>
    </source>
</evidence>
<dbReference type="RefSeq" id="WP_157706231.1">
    <property type="nucleotide sequence ID" value="NZ_CP034348.1"/>
</dbReference>
<dbReference type="AlphaFoldDB" id="A0A6I6IQT3"/>
<accession>A0A6I6IQT3</accession>
<sequence>MIASSPIAKLLAASGAVALHGAVIWGLSGDAPVSIDGATGAPEVSIGTSFADMAAGVLAPDDVAEALTPTAPAEMAEALQVPEAATPVQPTEALRPERAVAAMVQPEPMARTRASKAEPLRATPLEAQPVVPRLSPSLPVEEVAPLDAPATSVARSLRPKQRSKSFEEAHKPAPAPAKAESKSKSKSKPVKQQAAPKGNASETAKAGAAQGSTQAETRTASAGKTTAKQSGNAAVSNYPGKVMQKISRVRKPRVGSKGTAVVSFKIASNGGLAGLSLARSSGSGALDQAALNVIQKAAPFPPPPKGAQRSFSIKIKGQ</sequence>
<dbReference type="NCBIfam" id="TIGR01352">
    <property type="entry name" value="tonB_Cterm"/>
    <property type="match status" value="1"/>
</dbReference>
<comment type="subcellular location">
    <subcellularLocation>
        <location evidence="1">Membrane</location>
        <topology evidence="1">Single-pass membrane protein</topology>
    </subcellularLocation>
</comment>
<dbReference type="PROSITE" id="PS52015">
    <property type="entry name" value="TONB_CTD"/>
    <property type="match status" value="1"/>
</dbReference>
<gene>
    <name evidence="7" type="ORF">EI983_04595</name>
</gene>